<feature type="transmembrane region" description="Helical" evidence="1">
    <location>
        <begin position="20"/>
        <end position="45"/>
    </location>
</feature>
<dbReference type="AlphaFoldDB" id="A0A9D1HSY7"/>
<organism evidence="2 3">
    <name type="scientific">Candidatus Fimihabitans intestinipullorum</name>
    <dbReference type="NCBI Taxonomy" id="2840820"/>
    <lineage>
        <taxon>Bacteria</taxon>
        <taxon>Bacillati</taxon>
        <taxon>Mycoplasmatota</taxon>
        <taxon>Mycoplasmatota incertae sedis</taxon>
        <taxon>Candidatus Fimihabitans</taxon>
    </lineage>
</organism>
<reference evidence="2" key="1">
    <citation type="submission" date="2020-10" db="EMBL/GenBank/DDBJ databases">
        <authorList>
            <person name="Gilroy R."/>
        </authorList>
    </citation>
    <scope>NUCLEOTIDE SEQUENCE</scope>
    <source>
        <strain evidence="2">CHK197-8231</strain>
    </source>
</reference>
<keyword evidence="1" id="KW-0472">Membrane</keyword>
<keyword evidence="1" id="KW-1133">Transmembrane helix</keyword>
<keyword evidence="1" id="KW-0812">Transmembrane</keyword>
<evidence type="ECO:0000256" key="1">
    <source>
        <dbReference type="SAM" id="Phobius"/>
    </source>
</evidence>
<dbReference type="EMBL" id="DVML01000007">
    <property type="protein sequence ID" value="HIU22066.1"/>
    <property type="molecule type" value="Genomic_DNA"/>
</dbReference>
<proteinExistence type="predicted"/>
<comment type="caution">
    <text evidence="2">The sequence shown here is derived from an EMBL/GenBank/DDBJ whole genome shotgun (WGS) entry which is preliminary data.</text>
</comment>
<dbReference type="Proteomes" id="UP000824087">
    <property type="component" value="Unassembled WGS sequence"/>
</dbReference>
<protein>
    <submittedName>
        <fullName evidence="2">Uncharacterized protein</fullName>
    </submittedName>
</protein>
<name>A0A9D1HSY7_9BACT</name>
<feature type="transmembrane region" description="Helical" evidence="1">
    <location>
        <begin position="66"/>
        <end position="87"/>
    </location>
</feature>
<reference evidence="2" key="2">
    <citation type="journal article" date="2021" name="PeerJ">
        <title>Extensive microbial diversity within the chicken gut microbiome revealed by metagenomics and culture.</title>
        <authorList>
            <person name="Gilroy R."/>
            <person name="Ravi A."/>
            <person name="Getino M."/>
            <person name="Pursley I."/>
            <person name="Horton D.L."/>
            <person name="Alikhan N.F."/>
            <person name="Baker D."/>
            <person name="Gharbi K."/>
            <person name="Hall N."/>
            <person name="Watson M."/>
            <person name="Adriaenssens E.M."/>
            <person name="Foster-Nyarko E."/>
            <person name="Jarju S."/>
            <person name="Secka A."/>
            <person name="Antonio M."/>
            <person name="Oren A."/>
            <person name="Chaudhuri R.R."/>
            <person name="La Ragione R."/>
            <person name="Hildebrand F."/>
            <person name="Pallen M.J."/>
        </authorList>
    </citation>
    <scope>NUCLEOTIDE SEQUENCE</scope>
    <source>
        <strain evidence="2">CHK197-8231</strain>
    </source>
</reference>
<evidence type="ECO:0000313" key="3">
    <source>
        <dbReference type="Proteomes" id="UP000824087"/>
    </source>
</evidence>
<sequence>MFTLVSPDAICGGITIPGSIVSIINMVILVIQIAIPIILIVMGMLDLGKAVMAGKEDEIKKNQTLFFKRVIAAVMVFLIIAVVKLVFGVLADASGDNTAVDCISKIIG</sequence>
<gene>
    <name evidence="2" type="ORF">IAD49_00575</name>
</gene>
<evidence type="ECO:0000313" key="2">
    <source>
        <dbReference type="EMBL" id="HIU22066.1"/>
    </source>
</evidence>
<accession>A0A9D1HSY7</accession>